<keyword evidence="4" id="KW-1185">Reference proteome</keyword>
<comment type="caution">
    <text evidence="3">The sequence shown here is derived from an EMBL/GenBank/DDBJ whole genome shotgun (WGS) entry which is preliminary data.</text>
</comment>
<dbReference type="Gene3D" id="2.160.20.20">
    <property type="match status" value="1"/>
</dbReference>
<dbReference type="NCBIfam" id="TIGR02601">
    <property type="entry name" value="autotrns_rpt"/>
    <property type="match status" value="5"/>
</dbReference>
<evidence type="ECO:0000313" key="3">
    <source>
        <dbReference type="EMBL" id="MEK7949755.1"/>
    </source>
</evidence>
<feature type="signal peptide" evidence="2">
    <location>
        <begin position="1"/>
        <end position="26"/>
    </location>
</feature>
<sequence length="1360" mass="133813">MNPRIETLSLALASALPISLAGIGHAASVTYDADLGTIGAQDGSGLGWNTTDANLWNGSANVTWPNTTADEIIFGAGSGAAGAVTVGTVNANKITLGTPGSGNYSLTGGTITLGGTTPTIAVNADASITSVIAGTVGLTKTGAGTLTLSGSSAYTGATSISGGSVVFTGGGSTGGGTLALGTASGNKSVLNMNSTGTLTHNGTVNVGGAGASANGAGAINQTAGTVNVMNNAAYVQLGFGGYGSYNISGGTLNFTSASGLRIGDQTGGLGSYVQSGGTVNMTRYFVVAGNQGTAPSGVATITGGTVNGGTAQWFILGNGGTATGTMNVGTAAGGTGTVVSRQANGITFGDSGTPTGILNVNNGTIQFNAGTIRKATGTGILNLNGGTLKANAAGLTLVNNTVTSANVYNGGLKVDTQANDATIAANLLTTTGNGIYPAGGIINMPAAAGTGYIGNPLVSVTTGGTGSGATAIANVLNGQVTGVTLTCPGQNYSAGDTVTFTFTGGGASSTAAPFAYVLTAGDVAANGSGGLTKLGTGKLTLSGTNTFTGPVNLTGPLDSSSLTLNNTTLTINGFVPNATVPPVQALGSFTTGGTVQVVVNGTYTTGQWPLIYYPFGGSIGGAGLAAMQLQTGALPRGVVASLVNNTSSSSVDISITTTPLTWKGNTNANWDINTTTNWTIGAAAQKYLEGDIVLFNDSATGSTSVTLNTTVAPQGVTFDNATKNYTLSGSGSIGGTGTLTKSNSGTLTLLTANTSTGATTVQGGTLQLGNGTVNGSIAGSLANNDTVIFNPAGTSTHAGAIGDGSGTFNKNGSGTQIITSPTNTATGTFKVNGGTLQFGNGTTNGAPGAAYYEVNAGTSLRFEQATATAVPWSGITGSGNIYLNSAQAVNASAAWGSTSLPAEYTGVVRVEKGRLEANSGTTSNTALGGTSKVQILPGAQFLAFASTDPYTTPIEIAGTGWGETGYPCALRLAADRSATWAGPVTLTADSGIMAQRNTNFTVTGAITGAFQCEFYSGDPVAENGNLIVAPTVPGQNTYTSTKINGRPAGSVTAGSDQAFSTGPLVVDNAILKLNGHNLSFASLSGAGGAVGNYHATTPVTLTVGSNNADSSYAGVLRDGAVAPLAFTKTGTGTLTLTAAQSYTGNTTVAQGKLTLATSSLGDASTVSINSGAVLELTSATPDVVGTLILGGTSVGTGTYNASHPTYGAYFAGSGSIVVGGAYDSWASSKGLDGTPGKENGLADDPDKDGIQNLTEFYLDGNPLANDPTILPAATVDATYLTLTFHRRDDAEASVTAQAVQYGTNLTSWTDVAIGAATATGPNGVIVTVAENDAAADLITVQIPRTLATSGKLFGRLQVTK</sequence>
<protein>
    <submittedName>
        <fullName evidence="3">Autotransporter-associated beta strand repeat-containing protein</fullName>
    </submittedName>
</protein>
<dbReference type="Proteomes" id="UP001371305">
    <property type="component" value="Unassembled WGS sequence"/>
</dbReference>
<name>A0ABU9ASU7_9BACT</name>
<organism evidence="3 4">
    <name type="scientific">Luteolibacter soli</name>
    <dbReference type="NCBI Taxonomy" id="3135280"/>
    <lineage>
        <taxon>Bacteria</taxon>
        <taxon>Pseudomonadati</taxon>
        <taxon>Verrucomicrobiota</taxon>
        <taxon>Verrucomicrobiia</taxon>
        <taxon>Verrucomicrobiales</taxon>
        <taxon>Verrucomicrobiaceae</taxon>
        <taxon>Luteolibacter</taxon>
    </lineage>
</organism>
<proteinExistence type="predicted"/>
<feature type="chain" id="PRO_5047181798" evidence="2">
    <location>
        <begin position="27"/>
        <end position="1360"/>
    </location>
</feature>
<dbReference type="EMBL" id="JBBUKT010000001">
    <property type="protein sequence ID" value="MEK7949755.1"/>
    <property type="molecule type" value="Genomic_DNA"/>
</dbReference>
<evidence type="ECO:0000313" key="4">
    <source>
        <dbReference type="Proteomes" id="UP001371305"/>
    </source>
</evidence>
<evidence type="ECO:0000256" key="2">
    <source>
        <dbReference type="SAM" id="SignalP"/>
    </source>
</evidence>
<dbReference type="InterPro" id="IPR012332">
    <property type="entry name" value="Autotransporter_pectin_lyase_C"/>
</dbReference>
<dbReference type="RefSeq" id="WP_341403173.1">
    <property type="nucleotide sequence ID" value="NZ_JBBUKT010000001.1"/>
</dbReference>
<keyword evidence="1 2" id="KW-0732">Signal</keyword>
<dbReference type="InterPro" id="IPR011050">
    <property type="entry name" value="Pectin_lyase_fold/virulence"/>
</dbReference>
<dbReference type="Pfam" id="PF12951">
    <property type="entry name" value="PATR"/>
    <property type="match status" value="5"/>
</dbReference>
<dbReference type="SUPFAM" id="SSF51126">
    <property type="entry name" value="Pectin lyase-like"/>
    <property type="match status" value="3"/>
</dbReference>
<evidence type="ECO:0000256" key="1">
    <source>
        <dbReference type="ARBA" id="ARBA00022729"/>
    </source>
</evidence>
<gene>
    <name evidence="3" type="ORF">WKV53_04590</name>
</gene>
<reference evidence="3 4" key="1">
    <citation type="submission" date="2024-04" db="EMBL/GenBank/DDBJ databases">
        <title>Luteolibacter sp. isolated from soil.</title>
        <authorList>
            <person name="An J."/>
        </authorList>
    </citation>
    <scope>NUCLEOTIDE SEQUENCE [LARGE SCALE GENOMIC DNA]</scope>
    <source>
        <strain evidence="3 4">Y139</strain>
    </source>
</reference>
<accession>A0ABU9ASU7</accession>
<dbReference type="InterPro" id="IPR013425">
    <property type="entry name" value="Autotrns_rpt"/>
</dbReference>